<gene>
    <name evidence="6" type="ORF">MIND_00901200</name>
</gene>
<dbReference type="EMBL" id="JACAZF010000007">
    <property type="protein sequence ID" value="KAF7299510.1"/>
    <property type="molecule type" value="Genomic_DNA"/>
</dbReference>
<comment type="similarity">
    <text evidence="1">Belongs to the metallo-beta-lactamase superfamily.</text>
</comment>
<keyword evidence="3" id="KW-0378">Hydrolase</keyword>
<keyword evidence="4" id="KW-0862">Zinc</keyword>
<keyword evidence="7" id="KW-1185">Reference proteome</keyword>
<dbReference type="SUPFAM" id="SSF56281">
    <property type="entry name" value="Metallo-hydrolase/oxidoreductase"/>
    <property type="match status" value="1"/>
</dbReference>
<evidence type="ECO:0000256" key="2">
    <source>
        <dbReference type="ARBA" id="ARBA00022723"/>
    </source>
</evidence>
<evidence type="ECO:0000256" key="4">
    <source>
        <dbReference type="ARBA" id="ARBA00022833"/>
    </source>
</evidence>
<protein>
    <submittedName>
        <fullName evidence="6">Metallo-beta-lactamase superfamily protein</fullName>
    </submittedName>
</protein>
<evidence type="ECO:0000313" key="7">
    <source>
        <dbReference type="Proteomes" id="UP000636479"/>
    </source>
</evidence>
<accession>A0A8H6SH40</accession>
<evidence type="ECO:0000256" key="1">
    <source>
        <dbReference type="ARBA" id="ARBA00007749"/>
    </source>
</evidence>
<evidence type="ECO:0000259" key="5">
    <source>
        <dbReference type="Pfam" id="PF00753"/>
    </source>
</evidence>
<reference evidence="6" key="1">
    <citation type="submission" date="2020-05" db="EMBL/GenBank/DDBJ databases">
        <title>Mycena genomes resolve the evolution of fungal bioluminescence.</title>
        <authorList>
            <person name="Tsai I.J."/>
        </authorList>
    </citation>
    <scope>NUCLEOTIDE SEQUENCE</scope>
    <source>
        <strain evidence="6">171206Taipei</strain>
    </source>
</reference>
<dbReference type="Pfam" id="PF00753">
    <property type="entry name" value="Lactamase_B"/>
    <property type="match status" value="1"/>
</dbReference>
<keyword evidence="2" id="KW-0479">Metal-binding</keyword>
<dbReference type="GO" id="GO:0046872">
    <property type="term" value="F:metal ion binding"/>
    <property type="evidence" value="ECO:0007669"/>
    <property type="project" value="UniProtKB-KW"/>
</dbReference>
<dbReference type="Gene3D" id="3.60.15.10">
    <property type="entry name" value="Ribonuclease Z/Hydroxyacylglutathione hydrolase-like"/>
    <property type="match status" value="1"/>
</dbReference>
<evidence type="ECO:0000256" key="3">
    <source>
        <dbReference type="ARBA" id="ARBA00022801"/>
    </source>
</evidence>
<dbReference type="PANTHER" id="PTHR42978:SF5">
    <property type="entry name" value="METALLO-BETA-LACTAMASE DOMAIN-CONTAINING PROTEIN"/>
    <property type="match status" value="1"/>
</dbReference>
<organism evidence="6 7">
    <name type="scientific">Mycena indigotica</name>
    <dbReference type="NCBI Taxonomy" id="2126181"/>
    <lineage>
        <taxon>Eukaryota</taxon>
        <taxon>Fungi</taxon>
        <taxon>Dikarya</taxon>
        <taxon>Basidiomycota</taxon>
        <taxon>Agaricomycotina</taxon>
        <taxon>Agaricomycetes</taxon>
        <taxon>Agaricomycetidae</taxon>
        <taxon>Agaricales</taxon>
        <taxon>Marasmiineae</taxon>
        <taxon>Mycenaceae</taxon>
        <taxon>Mycena</taxon>
    </lineage>
</organism>
<evidence type="ECO:0000313" key="6">
    <source>
        <dbReference type="EMBL" id="KAF7299510.1"/>
    </source>
</evidence>
<sequence>MLRTYSHAQPILKKYKDTNGFDDIFSEFTVARRKLLQKEARTYASYAKKTFTTHIGESLTENLTTATRSAVKKMGLDHHKITPHHLVRMLLLRTFARENPTLLHEDANKVPRHNISSDVSKTPKPRTTDKSFWGVFMVWLESLVQKNGANIKDEKWKKHVIALLKTEEELHPEDTIEGLREYKDGTTSASAHPQPEPTARPICALPPSLYHGSRPIDINSAATCCPGFSVTQPQFTSTKLPPLRVHGNHEAGLTLPGLDQLTSYPSMAPFQTFGACRAAVYVIRTSTLGRPAAYHGLGHAKPALLVRSTISMRSLAKSVARELEQRPGDPITVSARTYGYDTEHTVHCRSSTVRTFRPYFHTLIFPVIPGRDMMELPMYAFLVQHGQRKVMFDLGIRKDPLNFVPSLAAPFASGQFAPSHFDTDIFDLLGQAGIAPTPSSIESVIWSHAHFDHIGDMSKFPNTTSLVIGSETDVSTYPTNPNATLQESDFASA</sequence>
<dbReference type="InterPro" id="IPR036866">
    <property type="entry name" value="RibonucZ/Hydroxyglut_hydro"/>
</dbReference>
<name>A0A8H6SH40_9AGAR</name>
<dbReference type="Proteomes" id="UP000636479">
    <property type="component" value="Unassembled WGS sequence"/>
</dbReference>
<comment type="caution">
    <text evidence="6">The sequence shown here is derived from an EMBL/GenBank/DDBJ whole genome shotgun (WGS) entry which is preliminary data.</text>
</comment>
<dbReference type="AlphaFoldDB" id="A0A8H6SH40"/>
<feature type="domain" description="Metallo-beta-lactamase" evidence="5">
    <location>
        <begin position="380"/>
        <end position="480"/>
    </location>
</feature>
<dbReference type="InterPro" id="IPR051013">
    <property type="entry name" value="MBL_superfamily_lactonases"/>
</dbReference>
<dbReference type="PANTHER" id="PTHR42978">
    <property type="entry name" value="QUORUM-QUENCHING LACTONASE YTNP-RELATED-RELATED"/>
    <property type="match status" value="1"/>
</dbReference>
<dbReference type="RefSeq" id="XP_037218898.1">
    <property type="nucleotide sequence ID" value="XM_037365656.1"/>
</dbReference>
<dbReference type="InterPro" id="IPR001279">
    <property type="entry name" value="Metallo-B-lactamas"/>
</dbReference>
<dbReference type="GeneID" id="59348172"/>
<dbReference type="OrthoDB" id="10250730at2759"/>
<proteinExistence type="inferred from homology"/>
<dbReference type="GO" id="GO:0016787">
    <property type="term" value="F:hydrolase activity"/>
    <property type="evidence" value="ECO:0007669"/>
    <property type="project" value="UniProtKB-KW"/>
</dbReference>